<evidence type="ECO:0000259" key="1">
    <source>
        <dbReference type="Pfam" id="PF01863"/>
    </source>
</evidence>
<sequence>MNHCWFPLELNAADFSYGTLKHRSRKTMPELLIQNRTLRWRHEVKKNLRHSYIVVNQEGVTLRSPAMAQQDAEALLVRKANWIFKKLDQIQPEENSPRLAHGSPVLLLGNALQLKLEQDNFQPLIRVWQEEQELVLQLPPRCQEHLSIREEAIQNFLRREALNWMIPRLEYWSETMRLYPRQVYLKRHKRRWGSCTARNEINLNYRAIQLPPRCIDSILVHELAHIPHKNHGARFWELVYQYIPDYKELDREIKTLAPRIL</sequence>
<feature type="domain" description="YgjP-like metallopeptidase" evidence="1">
    <location>
        <begin position="50"/>
        <end position="254"/>
    </location>
</feature>
<dbReference type="Pfam" id="PF01863">
    <property type="entry name" value="YgjP-like"/>
    <property type="match status" value="1"/>
</dbReference>
<evidence type="ECO:0000313" key="2">
    <source>
        <dbReference type="EMBL" id="PIW18652.1"/>
    </source>
</evidence>
<dbReference type="InterPro" id="IPR002725">
    <property type="entry name" value="YgjP-like_metallopeptidase"/>
</dbReference>
<gene>
    <name evidence="2" type="ORF">COW36_04990</name>
</gene>
<dbReference type="Gene3D" id="3.30.2010.10">
    <property type="entry name" value="Metalloproteases ('zincins'), catalytic domain"/>
    <property type="match status" value="1"/>
</dbReference>
<reference evidence="2 3" key="1">
    <citation type="submission" date="2017-09" db="EMBL/GenBank/DDBJ databases">
        <title>Depth-based differentiation of microbial function through sediment-hosted aquifers and enrichment of novel symbionts in the deep terrestrial subsurface.</title>
        <authorList>
            <person name="Probst A.J."/>
            <person name="Ladd B."/>
            <person name="Jarett J.K."/>
            <person name="Geller-Mcgrath D.E."/>
            <person name="Sieber C.M."/>
            <person name="Emerson J.B."/>
            <person name="Anantharaman K."/>
            <person name="Thomas B.C."/>
            <person name="Malmstrom R."/>
            <person name="Stieglmeier M."/>
            <person name="Klingl A."/>
            <person name="Woyke T."/>
            <person name="Ryan C.M."/>
            <person name="Banfield J.F."/>
        </authorList>
    </citation>
    <scope>NUCLEOTIDE SEQUENCE [LARGE SCALE GENOMIC DNA]</scope>
    <source>
        <strain evidence="2">CG17_big_fil_post_rev_8_21_14_2_50_48_46</strain>
    </source>
</reference>
<name>A0A2M7G957_9BACT</name>
<dbReference type="EMBL" id="PFFQ01000012">
    <property type="protein sequence ID" value="PIW18652.1"/>
    <property type="molecule type" value="Genomic_DNA"/>
</dbReference>
<dbReference type="Proteomes" id="UP000231019">
    <property type="component" value="Unassembled WGS sequence"/>
</dbReference>
<protein>
    <recommendedName>
        <fullName evidence="1">YgjP-like metallopeptidase domain-containing protein</fullName>
    </recommendedName>
</protein>
<dbReference type="CDD" id="cd07344">
    <property type="entry name" value="M48_yhfN_like"/>
    <property type="match status" value="1"/>
</dbReference>
<comment type="caution">
    <text evidence="2">The sequence shown here is derived from an EMBL/GenBank/DDBJ whole genome shotgun (WGS) entry which is preliminary data.</text>
</comment>
<dbReference type="AlphaFoldDB" id="A0A2M7G957"/>
<dbReference type="InterPro" id="IPR053136">
    <property type="entry name" value="UTP_pyrophosphatase-like"/>
</dbReference>
<dbReference type="PANTHER" id="PTHR30399:SF1">
    <property type="entry name" value="UTP PYROPHOSPHATASE"/>
    <property type="match status" value="1"/>
</dbReference>
<evidence type="ECO:0000313" key="3">
    <source>
        <dbReference type="Proteomes" id="UP000231019"/>
    </source>
</evidence>
<accession>A0A2M7G957</accession>
<proteinExistence type="predicted"/>
<organism evidence="2 3">
    <name type="scientific">bacterium (Candidatus Blackallbacteria) CG17_big_fil_post_rev_8_21_14_2_50_48_46</name>
    <dbReference type="NCBI Taxonomy" id="2014261"/>
    <lineage>
        <taxon>Bacteria</taxon>
        <taxon>Candidatus Blackallbacteria</taxon>
    </lineage>
</organism>
<dbReference type="PANTHER" id="PTHR30399">
    <property type="entry name" value="UNCHARACTERIZED PROTEIN YGJP"/>
    <property type="match status" value="1"/>
</dbReference>